<protein>
    <submittedName>
        <fullName evidence="1">Uncharacterized protein</fullName>
    </submittedName>
</protein>
<keyword evidence="2" id="KW-1185">Reference proteome</keyword>
<evidence type="ECO:0000313" key="2">
    <source>
        <dbReference type="Proteomes" id="UP000027135"/>
    </source>
</evidence>
<dbReference type="EMBL" id="KK853091">
    <property type="protein sequence ID" value="KDR11541.1"/>
    <property type="molecule type" value="Genomic_DNA"/>
</dbReference>
<evidence type="ECO:0000313" key="1">
    <source>
        <dbReference type="EMBL" id="KDR11541.1"/>
    </source>
</evidence>
<name>A0A067R1T3_ZOONE</name>
<dbReference type="AlphaFoldDB" id="A0A067R1T3"/>
<sequence length="125" mass="13422">MKLPLCTVAVVIKPINTAGRDCSAQGRAVSKFIHVSSVSLRPQLNTDVISPEDGCLMVCNGMQSGGSSPTFQGSVIIGAEGTSERTANLYLMVLQPRDSHLRTKNLRSYLVTPPLCNTPHLLLQT</sequence>
<dbReference type="InParanoid" id="A0A067R1T3"/>
<accession>A0A067R1T3</accession>
<reference evidence="1 2" key="1">
    <citation type="journal article" date="2014" name="Nat. Commun.">
        <title>Molecular traces of alternative social organization in a termite genome.</title>
        <authorList>
            <person name="Terrapon N."/>
            <person name="Li C."/>
            <person name="Robertson H.M."/>
            <person name="Ji L."/>
            <person name="Meng X."/>
            <person name="Booth W."/>
            <person name="Chen Z."/>
            <person name="Childers C.P."/>
            <person name="Glastad K.M."/>
            <person name="Gokhale K."/>
            <person name="Gowin J."/>
            <person name="Gronenberg W."/>
            <person name="Hermansen R.A."/>
            <person name="Hu H."/>
            <person name="Hunt B.G."/>
            <person name="Huylmans A.K."/>
            <person name="Khalil S.M."/>
            <person name="Mitchell R.D."/>
            <person name="Munoz-Torres M.C."/>
            <person name="Mustard J.A."/>
            <person name="Pan H."/>
            <person name="Reese J.T."/>
            <person name="Scharf M.E."/>
            <person name="Sun F."/>
            <person name="Vogel H."/>
            <person name="Xiao J."/>
            <person name="Yang W."/>
            <person name="Yang Z."/>
            <person name="Yang Z."/>
            <person name="Zhou J."/>
            <person name="Zhu J."/>
            <person name="Brent C.S."/>
            <person name="Elsik C.G."/>
            <person name="Goodisman M.A."/>
            <person name="Liberles D.A."/>
            <person name="Roe R.M."/>
            <person name="Vargo E.L."/>
            <person name="Vilcinskas A."/>
            <person name="Wang J."/>
            <person name="Bornberg-Bauer E."/>
            <person name="Korb J."/>
            <person name="Zhang G."/>
            <person name="Liebig J."/>
        </authorList>
    </citation>
    <scope>NUCLEOTIDE SEQUENCE [LARGE SCALE GENOMIC DNA]</scope>
    <source>
        <tissue evidence="1">Whole organism</tissue>
    </source>
</reference>
<gene>
    <name evidence="1" type="ORF">L798_14100</name>
</gene>
<dbReference type="Proteomes" id="UP000027135">
    <property type="component" value="Unassembled WGS sequence"/>
</dbReference>
<organism evidence="1 2">
    <name type="scientific">Zootermopsis nevadensis</name>
    <name type="common">Dampwood termite</name>
    <dbReference type="NCBI Taxonomy" id="136037"/>
    <lineage>
        <taxon>Eukaryota</taxon>
        <taxon>Metazoa</taxon>
        <taxon>Ecdysozoa</taxon>
        <taxon>Arthropoda</taxon>
        <taxon>Hexapoda</taxon>
        <taxon>Insecta</taxon>
        <taxon>Pterygota</taxon>
        <taxon>Neoptera</taxon>
        <taxon>Polyneoptera</taxon>
        <taxon>Dictyoptera</taxon>
        <taxon>Blattodea</taxon>
        <taxon>Blattoidea</taxon>
        <taxon>Termitoidae</taxon>
        <taxon>Termopsidae</taxon>
        <taxon>Zootermopsis</taxon>
    </lineage>
</organism>
<proteinExistence type="predicted"/>